<sequence>MRGKTAIPIIVAGLLLMLLGIGQRTLWAPAETVTASVAQDVRAAPVTVIEPGARDGAGGSVEVTVDADGPFTLAVGRSTDVEAWVGDAAHLNVTGASEDTLTSEYSEGEDSVPDPSGSDLWISEEPGDGTLTYRWSEPAEGDWSILLATDGETPAPTQVSVTRPNDQSTPFALPLILGGALVVVLGIALLFLTPRNRGGRNADAVEGTRAYARRNGQADRPGGAAYAAPGSVLVVAGLVGAGSLLGIAPGMATTSPSATPTAAPTAAPTASATASDTAAAGAPSAGSEASGPPVVLDSQLERILGAVAAVVADGDADSDAKRLAERVDGEALDLRAGAYAVRAKDKKAAVPPPVAADPVLLDMVPTDPEWPRTIVALTQGDENPVPQALLLVQDTPRENYRLVSAVQMLPGSTFPSPPAPGATGPVPLDESGTLAAAPQDAVASIADFLTKPSGKNAKTFEQNSFAEAITEFQAGVVADPGNKAANITFSHAAQADRTQALLTGDGGAMVFGYLTHKYSSVPKSGGTIDLKGTVYKALTGKESSRKGIDVNYGEAVMMYVPPAGSDDKIRVIGAAQQLLSAKLR</sequence>
<accession>A0ABT8K1D9</accession>
<reference evidence="4" key="1">
    <citation type="submission" date="2023-06" db="EMBL/GenBank/DDBJ databases">
        <title>MT1 and MT2 Draft Genomes of Novel Species.</title>
        <authorList>
            <person name="Venkateswaran K."/>
        </authorList>
    </citation>
    <scope>NUCLEOTIDE SEQUENCE</scope>
    <source>
        <strain evidence="4">IIF3SC-B10</strain>
    </source>
</reference>
<evidence type="ECO:0000256" key="1">
    <source>
        <dbReference type="SAM" id="MobiDB-lite"/>
    </source>
</evidence>
<dbReference type="Proteomes" id="UP001174209">
    <property type="component" value="Unassembled WGS sequence"/>
</dbReference>
<keyword evidence="5" id="KW-1185">Reference proteome</keyword>
<evidence type="ECO:0000313" key="5">
    <source>
        <dbReference type="Proteomes" id="UP001174209"/>
    </source>
</evidence>
<keyword evidence="2" id="KW-1133">Transmembrane helix</keyword>
<dbReference type="RefSeq" id="WP_301226920.1">
    <property type="nucleotide sequence ID" value="NZ_JAROCG010000001.1"/>
</dbReference>
<keyword evidence="2" id="KW-0812">Transmembrane</keyword>
<evidence type="ECO:0000313" key="4">
    <source>
        <dbReference type="EMBL" id="MDN4611164.1"/>
    </source>
</evidence>
<feature type="transmembrane region" description="Helical" evidence="2">
    <location>
        <begin position="223"/>
        <end position="248"/>
    </location>
</feature>
<feature type="transmembrane region" description="Helical" evidence="2">
    <location>
        <begin position="171"/>
        <end position="192"/>
    </location>
</feature>
<dbReference type="EMBL" id="JAROCG010000001">
    <property type="protein sequence ID" value="MDN4611164.1"/>
    <property type="molecule type" value="Genomic_DNA"/>
</dbReference>
<evidence type="ECO:0000259" key="3">
    <source>
        <dbReference type="Pfam" id="PF26366"/>
    </source>
</evidence>
<protein>
    <recommendedName>
        <fullName evidence="3">DUF8094 domain-containing protein</fullName>
    </recommendedName>
</protein>
<feature type="domain" description="DUF8094" evidence="3">
    <location>
        <begin position="293"/>
        <end position="582"/>
    </location>
</feature>
<feature type="region of interest" description="Disordered" evidence="1">
    <location>
        <begin position="254"/>
        <end position="293"/>
    </location>
</feature>
<proteinExistence type="predicted"/>
<gene>
    <name evidence="4" type="ORF">P5G52_09815</name>
</gene>
<comment type="caution">
    <text evidence="4">The sequence shown here is derived from an EMBL/GenBank/DDBJ whole genome shotgun (WGS) entry which is preliminary data.</text>
</comment>
<dbReference type="InterPro" id="IPR058407">
    <property type="entry name" value="DUF8094"/>
</dbReference>
<evidence type="ECO:0000256" key="2">
    <source>
        <dbReference type="SAM" id="Phobius"/>
    </source>
</evidence>
<dbReference type="Pfam" id="PF26366">
    <property type="entry name" value="DUF8094"/>
    <property type="match status" value="1"/>
</dbReference>
<organism evidence="4 5">
    <name type="scientific">Arthrobacter burdickii</name>
    <dbReference type="NCBI Taxonomy" id="3035920"/>
    <lineage>
        <taxon>Bacteria</taxon>
        <taxon>Bacillati</taxon>
        <taxon>Actinomycetota</taxon>
        <taxon>Actinomycetes</taxon>
        <taxon>Micrococcales</taxon>
        <taxon>Micrococcaceae</taxon>
        <taxon>Arthrobacter</taxon>
    </lineage>
</organism>
<keyword evidence="2" id="KW-0472">Membrane</keyword>
<feature type="region of interest" description="Disordered" evidence="1">
    <location>
        <begin position="98"/>
        <end position="118"/>
    </location>
</feature>
<name>A0ABT8K1D9_9MICC</name>